<gene>
    <name evidence="2" type="ORF">B0H16DRAFT_1897090</name>
</gene>
<accession>A0AAD7HFJ5</accession>
<dbReference type="EMBL" id="JARKIB010000249">
    <property type="protein sequence ID" value="KAJ7719653.1"/>
    <property type="molecule type" value="Genomic_DNA"/>
</dbReference>
<protein>
    <submittedName>
        <fullName evidence="2">Uncharacterized protein</fullName>
    </submittedName>
</protein>
<name>A0AAD7HFJ5_9AGAR</name>
<reference evidence="2" key="1">
    <citation type="submission" date="2023-03" db="EMBL/GenBank/DDBJ databases">
        <title>Massive genome expansion in bonnet fungi (Mycena s.s.) driven by repeated elements and novel gene families across ecological guilds.</title>
        <authorList>
            <consortium name="Lawrence Berkeley National Laboratory"/>
            <person name="Harder C.B."/>
            <person name="Miyauchi S."/>
            <person name="Viragh M."/>
            <person name="Kuo A."/>
            <person name="Thoen E."/>
            <person name="Andreopoulos B."/>
            <person name="Lu D."/>
            <person name="Skrede I."/>
            <person name="Drula E."/>
            <person name="Henrissat B."/>
            <person name="Morin E."/>
            <person name="Kohler A."/>
            <person name="Barry K."/>
            <person name="LaButti K."/>
            <person name="Morin E."/>
            <person name="Salamov A."/>
            <person name="Lipzen A."/>
            <person name="Mereny Z."/>
            <person name="Hegedus B."/>
            <person name="Baldrian P."/>
            <person name="Stursova M."/>
            <person name="Weitz H."/>
            <person name="Taylor A."/>
            <person name="Grigoriev I.V."/>
            <person name="Nagy L.G."/>
            <person name="Martin F."/>
            <person name="Kauserud H."/>
        </authorList>
    </citation>
    <scope>NUCLEOTIDE SEQUENCE</scope>
    <source>
        <strain evidence="2">CBHHK182m</strain>
    </source>
</reference>
<comment type="caution">
    <text evidence="2">The sequence shown here is derived from an EMBL/GenBank/DDBJ whole genome shotgun (WGS) entry which is preliminary data.</text>
</comment>
<organism evidence="2 3">
    <name type="scientific">Mycena metata</name>
    <dbReference type="NCBI Taxonomy" id="1033252"/>
    <lineage>
        <taxon>Eukaryota</taxon>
        <taxon>Fungi</taxon>
        <taxon>Dikarya</taxon>
        <taxon>Basidiomycota</taxon>
        <taxon>Agaricomycotina</taxon>
        <taxon>Agaricomycetes</taxon>
        <taxon>Agaricomycetidae</taxon>
        <taxon>Agaricales</taxon>
        <taxon>Marasmiineae</taxon>
        <taxon>Mycenaceae</taxon>
        <taxon>Mycena</taxon>
    </lineage>
</organism>
<dbReference type="AlphaFoldDB" id="A0AAD7HFJ5"/>
<feature type="region of interest" description="Disordered" evidence="1">
    <location>
        <begin position="1"/>
        <end position="29"/>
    </location>
</feature>
<sequence length="203" mass="22102">MVRTRKGTYEAPPSTPRRRPRSLHREAADADVIPHGALDTDSYWLGSDAGGVHTLIVRQPLDWYEHAGTITRFMKDLKDRYCSVCRKFLRNRPWTGDESKAASFAFDKERAKSCASAALALQRPVRQDASNIHPGLTSNLCNLCESRTFLRAACHGSSGAPCKDPLSARNAAHPGALEYVSKPRSVGVEAVSIVGVSAGIQQG</sequence>
<evidence type="ECO:0000313" key="2">
    <source>
        <dbReference type="EMBL" id="KAJ7719653.1"/>
    </source>
</evidence>
<dbReference type="Proteomes" id="UP001215598">
    <property type="component" value="Unassembled WGS sequence"/>
</dbReference>
<evidence type="ECO:0000256" key="1">
    <source>
        <dbReference type="SAM" id="MobiDB-lite"/>
    </source>
</evidence>
<keyword evidence="3" id="KW-1185">Reference proteome</keyword>
<proteinExistence type="predicted"/>
<evidence type="ECO:0000313" key="3">
    <source>
        <dbReference type="Proteomes" id="UP001215598"/>
    </source>
</evidence>